<evidence type="ECO:0000256" key="1">
    <source>
        <dbReference type="SAM" id="Phobius"/>
    </source>
</evidence>
<evidence type="ECO:0008006" key="5">
    <source>
        <dbReference type="Google" id="ProtNLM"/>
    </source>
</evidence>
<comment type="caution">
    <text evidence="3">The sequence shown here is derived from an EMBL/GenBank/DDBJ whole genome shotgun (WGS) entry which is preliminary data.</text>
</comment>
<keyword evidence="1" id="KW-0812">Transmembrane</keyword>
<evidence type="ECO:0000256" key="2">
    <source>
        <dbReference type="SAM" id="SignalP"/>
    </source>
</evidence>
<evidence type="ECO:0000313" key="4">
    <source>
        <dbReference type="Proteomes" id="UP000695562"/>
    </source>
</evidence>
<feature type="chain" id="PRO_5035247945" description="EGF-like domain-containing protein" evidence="2">
    <location>
        <begin position="20"/>
        <end position="640"/>
    </location>
</feature>
<keyword evidence="4" id="KW-1185">Reference proteome</keyword>
<reference evidence="3" key="1">
    <citation type="submission" date="2020-01" db="EMBL/GenBank/DDBJ databases">
        <title>Development of genomics and gene disruption for Polysphondylium violaceum indicates a role for the polyketide synthase stlB in stalk morphogenesis.</title>
        <authorList>
            <person name="Narita B."/>
            <person name="Kawabe Y."/>
            <person name="Kin K."/>
            <person name="Saito T."/>
            <person name="Gibbs R."/>
            <person name="Kuspa A."/>
            <person name="Muzny D."/>
            <person name="Queller D."/>
            <person name="Richards S."/>
            <person name="Strassman J."/>
            <person name="Sucgang R."/>
            <person name="Worley K."/>
            <person name="Schaap P."/>
        </authorList>
    </citation>
    <scope>NUCLEOTIDE SEQUENCE</scope>
    <source>
        <strain evidence="3">QSvi11</strain>
    </source>
</reference>
<keyword evidence="1" id="KW-1133">Transmembrane helix</keyword>
<accession>A0A8J4PPS3</accession>
<organism evidence="3 4">
    <name type="scientific">Polysphondylium violaceum</name>
    <dbReference type="NCBI Taxonomy" id="133409"/>
    <lineage>
        <taxon>Eukaryota</taxon>
        <taxon>Amoebozoa</taxon>
        <taxon>Evosea</taxon>
        <taxon>Eumycetozoa</taxon>
        <taxon>Dictyostelia</taxon>
        <taxon>Dictyosteliales</taxon>
        <taxon>Dictyosteliaceae</taxon>
        <taxon>Polysphondylium</taxon>
    </lineage>
</organism>
<gene>
    <name evidence="3" type="ORF">CYY_007410</name>
</gene>
<feature type="transmembrane region" description="Helical" evidence="1">
    <location>
        <begin position="621"/>
        <end position="639"/>
    </location>
</feature>
<feature type="signal peptide" evidence="2">
    <location>
        <begin position="1"/>
        <end position="19"/>
    </location>
</feature>
<proteinExistence type="predicted"/>
<dbReference type="EMBL" id="AJWJ01000394">
    <property type="protein sequence ID" value="KAF2071273.1"/>
    <property type="molecule type" value="Genomic_DNA"/>
</dbReference>
<keyword evidence="1" id="KW-0472">Membrane</keyword>
<dbReference type="Proteomes" id="UP000695562">
    <property type="component" value="Unassembled WGS sequence"/>
</dbReference>
<evidence type="ECO:0000313" key="3">
    <source>
        <dbReference type="EMBL" id="KAF2071273.1"/>
    </source>
</evidence>
<keyword evidence="2" id="KW-0732">Signal</keyword>
<protein>
    <recommendedName>
        <fullName evidence="5">EGF-like domain-containing protein</fullName>
    </recommendedName>
</protein>
<name>A0A8J4PPS3_9MYCE</name>
<sequence length="640" mass="71262">MIKYLVIFLILVALIKVDASRFSFVKEITIKDNSFPILSCIYKEPNQYYSVDKSKLYYYDLSNAFSNTTTLNEIWSISNTSIPSGGSTQFKLSKYNGTDFIGYLTTQESVIQIGPNLNNFEIKYFETTSPLTSIDSVYSTGGQNNWAYIGNPPSLNLISNGRQYQIKLITPPSGLACNFDQAGCYLSFNTGMSLYLLGQSWGSFVSSSTGQVTPRIGGVVNSRQNVAYYCADSLDDGPVLEAWGSFAQRSTIKLYTFGVWGTCKLMSFDEKQGQIFILTTNSLIGLDTKFRNAQIQSIDASGIISMEAVTQNDNDDQNNYLLMTKISATDSTAKLIITSYESPCLENCNGNGYCQYGKCICKSGNSKCGEEMEILSLFSSVISNDTISVVLSGYFHSPINNASFFVYLDTKNTIISDIISYDSSKIVFLIKKYIPNTSTIGVEINGLTVSISSKLLNPSLEIYNIYQLDQYIHINASHPFIEWYQYSVVLDNDQVEFNLNSTLMIIEPNVRTYSSSYVVSLTTNGIQKKYTVDMKPVILDQKPTIFQTTGDPLELTGLYFGLEPILLLDDKDLSIKYYDLNGQFISTKLPSGVYSNMTIYNGNLKTIQPIVFSPSANSSSSIFNCSFVFFISTFLLVLLI</sequence>
<dbReference type="AlphaFoldDB" id="A0A8J4PPS3"/>